<protein>
    <submittedName>
        <fullName evidence="9">Sugar MFS transporter</fullName>
    </submittedName>
</protein>
<dbReference type="InterPro" id="IPR050375">
    <property type="entry name" value="MFS_TsgA-like"/>
</dbReference>
<dbReference type="InterPro" id="IPR011701">
    <property type="entry name" value="MFS"/>
</dbReference>
<dbReference type="InterPro" id="IPR036259">
    <property type="entry name" value="MFS_trans_sf"/>
</dbReference>
<keyword evidence="6 8" id="KW-1133">Transmembrane helix</keyword>
<dbReference type="Gene3D" id="1.20.1250.20">
    <property type="entry name" value="MFS general substrate transporter like domains"/>
    <property type="match status" value="2"/>
</dbReference>
<evidence type="ECO:0000313" key="10">
    <source>
        <dbReference type="Proteomes" id="UP001524547"/>
    </source>
</evidence>
<accession>A0ABT1VTT5</accession>
<dbReference type="SUPFAM" id="SSF103473">
    <property type="entry name" value="MFS general substrate transporter"/>
    <property type="match status" value="1"/>
</dbReference>
<proteinExistence type="inferred from homology"/>
<keyword evidence="7 8" id="KW-0472">Membrane</keyword>
<feature type="transmembrane region" description="Helical" evidence="8">
    <location>
        <begin position="393"/>
        <end position="414"/>
    </location>
</feature>
<feature type="transmembrane region" description="Helical" evidence="8">
    <location>
        <begin position="96"/>
        <end position="116"/>
    </location>
</feature>
<feature type="transmembrane region" description="Helical" evidence="8">
    <location>
        <begin position="9"/>
        <end position="26"/>
    </location>
</feature>
<reference evidence="9 10" key="1">
    <citation type="submission" date="2022-06" db="EMBL/GenBank/DDBJ databases">
        <title>Rhizosaccharibacter gen. nov. sp. nov. KSS12, endophytic bacteria isolated from sugarcane.</title>
        <authorList>
            <person name="Pitiwittayakul N."/>
        </authorList>
    </citation>
    <scope>NUCLEOTIDE SEQUENCE [LARGE SCALE GENOMIC DNA]</scope>
    <source>
        <strain evidence="9 10">KSS12</strain>
    </source>
</reference>
<dbReference type="RefSeq" id="WP_422918502.1">
    <property type="nucleotide sequence ID" value="NZ_JAMZEJ010000002.1"/>
</dbReference>
<comment type="subcellular location">
    <subcellularLocation>
        <location evidence="2">Cell inner membrane</location>
        <topology evidence="2">Multi-pass membrane protein</topology>
    </subcellularLocation>
</comment>
<gene>
    <name evidence="9" type="ORF">NFI88_02705</name>
</gene>
<feature type="transmembrane region" description="Helical" evidence="8">
    <location>
        <begin position="310"/>
        <end position="328"/>
    </location>
</feature>
<comment type="function">
    <text evidence="1">Intake of glucose and galactose.</text>
</comment>
<name>A0ABT1VTT5_9PROT</name>
<dbReference type="PANTHER" id="PTHR43702:SF12">
    <property type="entry name" value="N-ACETYL GLUCOSAMINE TRANSPORTER NAGP"/>
    <property type="match status" value="1"/>
</dbReference>
<feature type="transmembrane region" description="Helical" evidence="8">
    <location>
        <begin position="74"/>
        <end position="90"/>
    </location>
</feature>
<sequence>MTENETRRAVAIVGALFFVIGFVTWLNGPLISFVQVAFGRNEAGGFLVPLVFYISYLLFALPSAAILRRTGMKRGLVLALLVMAAGTAAFGECVSLRSFGGALGGLFVIGAALSLLQTAINPYVSVVGPIDTAARRIALMGICNKIAGLLAPVVLGLLALRGMNAAAARIAAATDPAAREALLDGFARQVQLPYLVLAVLLLLAALALQFSSLPDIDPARQNAGHVSPVAPQAAGSGLPRASNLWFGVVALFLYVGVEVMAGDAIGTYGRGFGLSLDQTKFLTSLTLAAMVLGYIAGMAAIPRLMSQERYLACSAALGIVLSTVALFTTGMVSVLFVALLGFANAMMWPSIFPLAIRGLGARTETGAALLVMGICGGALLPQLFVLLKQHWNMQIGFWLVTAPAYAVIGIFALWGARVPAVSALSAPRPA</sequence>
<dbReference type="CDD" id="cd17394">
    <property type="entry name" value="MFS_FucP_like"/>
    <property type="match status" value="1"/>
</dbReference>
<evidence type="ECO:0000256" key="7">
    <source>
        <dbReference type="ARBA" id="ARBA00023136"/>
    </source>
</evidence>
<evidence type="ECO:0000256" key="8">
    <source>
        <dbReference type="SAM" id="Phobius"/>
    </source>
</evidence>
<evidence type="ECO:0000256" key="5">
    <source>
        <dbReference type="ARBA" id="ARBA00022692"/>
    </source>
</evidence>
<evidence type="ECO:0000256" key="2">
    <source>
        <dbReference type="ARBA" id="ARBA00004429"/>
    </source>
</evidence>
<dbReference type="PANTHER" id="PTHR43702">
    <property type="entry name" value="L-FUCOSE-PROTON SYMPORTER"/>
    <property type="match status" value="1"/>
</dbReference>
<dbReference type="NCBIfam" id="TIGR01272">
    <property type="entry name" value="gluP"/>
    <property type="match status" value="1"/>
</dbReference>
<evidence type="ECO:0000313" key="9">
    <source>
        <dbReference type="EMBL" id="MCQ8239751.1"/>
    </source>
</evidence>
<keyword evidence="4" id="KW-1003">Cell membrane</keyword>
<dbReference type="InterPro" id="IPR005964">
    <property type="entry name" value="Glc/Gal_transptr_bac"/>
</dbReference>
<evidence type="ECO:0000256" key="4">
    <source>
        <dbReference type="ARBA" id="ARBA00022475"/>
    </source>
</evidence>
<feature type="transmembrane region" description="Helical" evidence="8">
    <location>
        <begin position="192"/>
        <end position="210"/>
    </location>
</feature>
<evidence type="ECO:0000256" key="1">
    <source>
        <dbReference type="ARBA" id="ARBA00003321"/>
    </source>
</evidence>
<evidence type="ECO:0000256" key="3">
    <source>
        <dbReference type="ARBA" id="ARBA00009120"/>
    </source>
</evidence>
<comment type="similarity">
    <text evidence="3">Belongs to the major facilitator superfamily. FHS transporter (TC 2.A.1.7) family.</text>
</comment>
<dbReference type="EMBL" id="JAMZEJ010000002">
    <property type="protein sequence ID" value="MCQ8239751.1"/>
    <property type="molecule type" value="Genomic_DNA"/>
</dbReference>
<feature type="transmembrane region" description="Helical" evidence="8">
    <location>
        <begin position="367"/>
        <end position="387"/>
    </location>
</feature>
<keyword evidence="10" id="KW-1185">Reference proteome</keyword>
<dbReference type="Pfam" id="PF07690">
    <property type="entry name" value="MFS_1"/>
    <property type="match status" value="1"/>
</dbReference>
<feature type="transmembrane region" description="Helical" evidence="8">
    <location>
        <begin position="244"/>
        <end position="261"/>
    </location>
</feature>
<comment type="caution">
    <text evidence="9">The sequence shown here is derived from an EMBL/GenBank/DDBJ whole genome shotgun (WGS) entry which is preliminary data.</text>
</comment>
<keyword evidence="5 8" id="KW-0812">Transmembrane</keyword>
<evidence type="ECO:0000256" key="6">
    <source>
        <dbReference type="ARBA" id="ARBA00022989"/>
    </source>
</evidence>
<feature type="transmembrane region" description="Helical" evidence="8">
    <location>
        <begin position="46"/>
        <end position="67"/>
    </location>
</feature>
<feature type="transmembrane region" description="Helical" evidence="8">
    <location>
        <begin position="281"/>
        <end position="301"/>
    </location>
</feature>
<dbReference type="Proteomes" id="UP001524547">
    <property type="component" value="Unassembled WGS sequence"/>
</dbReference>
<feature type="transmembrane region" description="Helical" evidence="8">
    <location>
        <begin position="137"/>
        <end position="160"/>
    </location>
</feature>
<organism evidence="9 10">
    <name type="scientific">Rhizosaccharibacter radicis</name>
    <dbReference type="NCBI Taxonomy" id="2782605"/>
    <lineage>
        <taxon>Bacteria</taxon>
        <taxon>Pseudomonadati</taxon>
        <taxon>Pseudomonadota</taxon>
        <taxon>Alphaproteobacteria</taxon>
        <taxon>Acetobacterales</taxon>
        <taxon>Acetobacteraceae</taxon>
        <taxon>Rhizosaccharibacter</taxon>
    </lineage>
</organism>